<keyword evidence="4" id="KW-0482">Metalloprotease</keyword>
<keyword evidence="3" id="KW-0378">Hydrolase</keyword>
<dbReference type="GO" id="GO:0005829">
    <property type="term" value="C:cytosol"/>
    <property type="evidence" value="ECO:0007669"/>
    <property type="project" value="TreeGrafter"/>
</dbReference>
<sequence length="476" mass="52848">MRIEFYRLKGGQGPLSKTIKDRILEALRNSSAEYCEIRVEESEDTSVSFRGKDIDRVSQTVSVGGNVRALKDGGWGFVSFNRLEDLPRKVEEACAQARLLGEKLKKEIKLYPVDPVEDDVPGEFKKPAFSVPLRDKVKILEDYNRLILESPEITSSFVSYSDKHSHIYFANTDGTYIHQEKMDLSGVLTAIASRDNLSTQDRVTFGSNSDFDVILGLEDRVREAARIAREALYAPVIEAGEYTVILDPDMAGLFVHEAFGHLSEADSLDEDERMKELLKIGTRYGTEELDIYDSGIEGGNRGESRYDDEGVPMQKTYLIKGGVIVGHLHSRESAWKMGEKPTGNARAISYRFPPIVRMRTTCIAPGKHSFDEMLKGISLGVYVKGGYGGQTNGEMFTFAASRAYMIRNGAVAELVRDVNLTGNVFTTLQNIDMIGNDFTYKNSAGGCGKGWQSPLPVAQGSPHIRIQKVVIGGDRR</sequence>
<feature type="domain" description="Metalloprotease TldD/E N-terminal" evidence="5">
    <location>
        <begin position="35"/>
        <end position="97"/>
    </location>
</feature>
<comment type="similarity">
    <text evidence="1">Belongs to the peptidase U62 family.</text>
</comment>
<name>A0AAT9LF84_9FIRM</name>
<keyword evidence="2" id="KW-0645">Protease</keyword>
<reference evidence="8" key="1">
    <citation type="submission" date="2020-10" db="EMBL/GenBank/DDBJ databases">
        <authorList>
            <person name="Kadnikov V."/>
            <person name="Beletsky A.V."/>
            <person name="Mardanov A.V."/>
            <person name="Karnachuk O.V."/>
            <person name="Ravin N.V."/>
        </authorList>
    </citation>
    <scope>NUCLEOTIDE SEQUENCE</scope>
    <source>
        <strain evidence="8">Bu02</strain>
    </source>
</reference>
<dbReference type="GO" id="GO:0008237">
    <property type="term" value="F:metallopeptidase activity"/>
    <property type="evidence" value="ECO:0007669"/>
    <property type="project" value="UniProtKB-KW"/>
</dbReference>
<dbReference type="InterPro" id="IPR002510">
    <property type="entry name" value="Metalloprtase-TldD/E_N"/>
</dbReference>
<dbReference type="FunFam" id="3.30.2290.10:FF:000003">
    <property type="entry name" value="Zinc-dependent protease, TldD/PmbA family"/>
    <property type="match status" value="1"/>
</dbReference>
<feature type="domain" description="Metalloprotease TldD/E C-terminal" evidence="6">
    <location>
        <begin position="240"/>
        <end position="473"/>
    </location>
</feature>
<evidence type="ECO:0000256" key="1">
    <source>
        <dbReference type="ARBA" id="ARBA00005836"/>
    </source>
</evidence>
<dbReference type="PANTHER" id="PTHR30624:SF0">
    <property type="entry name" value="METALLOPROTEASE SLR0863"/>
    <property type="match status" value="1"/>
</dbReference>
<evidence type="ECO:0000313" key="8">
    <source>
        <dbReference type="EMBL" id="QUL99714.1"/>
    </source>
</evidence>
<dbReference type="InterPro" id="IPR035068">
    <property type="entry name" value="TldD/PmbA_N"/>
</dbReference>
<dbReference type="GO" id="GO:0006508">
    <property type="term" value="P:proteolysis"/>
    <property type="evidence" value="ECO:0007669"/>
    <property type="project" value="UniProtKB-KW"/>
</dbReference>
<dbReference type="InterPro" id="IPR025502">
    <property type="entry name" value="TldD"/>
</dbReference>
<dbReference type="PIRSF" id="PIRSF004919">
    <property type="entry name" value="TldD"/>
    <property type="match status" value="1"/>
</dbReference>
<evidence type="ECO:0000259" key="5">
    <source>
        <dbReference type="Pfam" id="PF01523"/>
    </source>
</evidence>
<proteinExistence type="inferred from homology"/>
<dbReference type="Pfam" id="PF19290">
    <property type="entry name" value="PmbA_TldD_2nd"/>
    <property type="match status" value="1"/>
</dbReference>
<dbReference type="SUPFAM" id="SSF111283">
    <property type="entry name" value="Putative modulator of DNA gyrase, PmbA/TldD"/>
    <property type="match status" value="1"/>
</dbReference>
<organism evidence="8">
    <name type="scientific">Candidatus Fermentithermobacillus carboniphilus</name>
    <dbReference type="NCBI Taxonomy" id="3085328"/>
    <lineage>
        <taxon>Bacteria</taxon>
        <taxon>Bacillati</taxon>
        <taxon>Bacillota</taxon>
        <taxon>Candidatus Fermentithermobacillia</taxon>
        <taxon>Candidatus Fermentithermobacillales</taxon>
        <taxon>Candidatus Fermentithermobacillaceae</taxon>
        <taxon>Candidatus Fermentithermobacillus</taxon>
    </lineage>
</organism>
<protein>
    <submittedName>
        <fullName evidence="8">TldD/PmbA family protein</fullName>
    </submittedName>
</protein>
<accession>A0AAT9LF84</accession>
<evidence type="ECO:0000259" key="7">
    <source>
        <dbReference type="Pfam" id="PF19290"/>
    </source>
</evidence>
<gene>
    <name evidence="8" type="ORF">IMF26_10435</name>
</gene>
<evidence type="ECO:0000256" key="4">
    <source>
        <dbReference type="ARBA" id="ARBA00023049"/>
    </source>
</evidence>
<evidence type="ECO:0000259" key="6">
    <source>
        <dbReference type="Pfam" id="PF19289"/>
    </source>
</evidence>
<dbReference type="InterPro" id="IPR036059">
    <property type="entry name" value="TldD/PmbA_sf"/>
</dbReference>
<dbReference type="Pfam" id="PF19289">
    <property type="entry name" value="PmbA_TldD_3rd"/>
    <property type="match status" value="1"/>
</dbReference>
<dbReference type="KEGG" id="fcz:IMF26_10435"/>
<dbReference type="EMBL" id="CP062796">
    <property type="protein sequence ID" value="QUL99714.1"/>
    <property type="molecule type" value="Genomic_DNA"/>
</dbReference>
<dbReference type="Pfam" id="PF01523">
    <property type="entry name" value="PmbA_TldD_1st"/>
    <property type="match status" value="1"/>
</dbReference>
<dbReference type="InterPro" id="IPR045569">
    <property type="entry name" value="Metalloprtase-TldD/E_C"/>
</dbReference>
<reference evidence="8" key="2">
    <citation type="journal article" date="2023" name="Biology">
        <title>Prokaryotic Life Associated with Coal-Fire Gas Vents Revealed by Metagenomics.</title>
        <authorList>
            <person name="Kadnikov V.V."/>
            <person name="Mardanov A.V."/>
            <person name="Beletsky A.V."/>
            <person name="Karnachuk O.V."/>
            <person name="Ravin N.V."/>
        </authorList>
    </citation>
    <scope>NUCLEOTIDE SEQUENCE</scope>
    <source>
        <strain evidence="8">Bu02</strain>
    </source>
</reference>
<dbReference type="Gene3D" id="3.30.2290.10">
    <property type="entry name" value="PmbA/TldD superfamily"/>
    <property type="match status" value="1"/>
</dbReference>
<evidence type="ECO:0000256" key="2">
    <source>
        <dbReference type="ARBA" id="ARBA00022670"/>
    </source>
</evidence>
<dbReference type="InterPro" id="IPR051463">
    <property type="entry name" value="Peptidase_U62_metallo"/>
</dbReference>
<evidence type="ECO:0000256" key="3">
    <source>
        <dbReference type="ARBA" id="ARBA00022801"/>
    </source>
</evidence>
<dbReference type="PANTHER" id="PTHR30624">
    <property type="entry name" value="UNCHARACTERIZED PROTEIN TLDD AND PMBA"/>
    <property type="match status" value="1"/>
</dbReference>
<dbReference type="AlphaFoldDB" id="A0AAT9LF84"/>
<dbReference type="InterPro" id="IPR045570">
    <property type="entry name" value="Metalloprtase-TldD/E_cen_dom"/>
</dbReference>
<feature type="domain" description="Metalloprotease TldD/E central" evidence="7">
    <location>
        <begin position="127"/>
        <end position="231"/>
    </location>
</feature>